<sequence length="164" mass="18801">MKDSIDDHVALWARELPEMDLRVEGIAARLQKLTRYLDRRRDAVLAAHGLQYWEFKTLHMLRRNGAPYQATPGELATRLGLSPATMTNRLDALERRGYVDRGHDRDDRRKVVATLTPAGLKIWQQGIGDISQVEENLIHQLSHTDQDHLLVLLRRLVLATEGDH</sequence>
<keyword evidence="1" id="KW-0805">Transcription regulation</keyword>
<dbReference type="GO" id="GO:0003700">
    <property type="term" value="F:DNA-binding transcription factor activity"/>
    <property type="evidence" value="ECO:0007669"/>
    <property type="project" value="InterPro"/>
</dbReference>
<dbReference type="RefSeq" id="WP_133801067.1">
    <property type="nucleotide sequence ID" value="NZ_SNWQ01000007.1"/>
</dbReference>
<evidence type="ECO:0000259" key="4">
    <source>
        <dbReference type="PROSITE" id="PS50995"/>
    </source>
</evidence>
<dbReference type="InterPro" id="IPR023187">
    <property type="entry name" value="Tscrpt_reg_MarR-type_CS"/>
</dbReference>
<dbReference type="SMART" id="SM00347">
    <property type="entry name" value="HTH_MARR"/>
    <property type="match status" value="1"/>
</dbReference>
<dbReference type="SUPFAM" id="SSF46785">
    <property type="entry name" value="Winged helix' DNA-binding domain"/>
    <property type="match status" value="1"/>
</dbReference>
<dbReference type="InterPro" id="IPR036390">
    <property type="entry name" value="WH_DNA-bd_sf"/>
</dbReference>
<dbReference type="AlphaFoldDB" id="A0A4R6KIY5"/>
<comment type="caution">
    <text evidence="5">The sequence shown here is derived from an EMBL/GenBank/DDBJ whole genome shotgun (WGS) entry which is preliminary data.</text>
</comment>
<dbReference type="PRINTS" id="PR00598">
    <property type="entry name" value="HTHMARR"/>
</dbReference>
<dbReference type="GO" id="GO:0003677">
    <property type="term" value="F:DNA binding"/>
    <property type="evidence" value="ECO:0007669"/>
    <property type="project" value="UniProtKB-KW"/>
</dbReference>
<dbReference type="InterPro" id="IPR036388">
    <property type="entry name" value="WH-like_DNA-bd_sf"/>
</dbReference>
<keyword evidence="3" id="KW-0804">Transcription</keyword>
<dbReference type="Pfam" id="PF12802">
    <property type="entry name" value="MarR_2"/>
    <property type="match status" value="1"/>
</dbReference>
<evidence type="ECO:0000256" key="2">
    <source>
        <dbReference type="ARBA" id="ARBA00023125"/>
    </source>
</evidence>
<dbReference type="PANTHER" id="PTHR33164">
    <property type="entry name" value="TRANSCRIPTIONAL REGULATOR, MARR FAMILY"/>
    <property type="match status" value="1"/>
</dbReference>
<evidence type="ECO:0000256" key="1">
    <source>
        <dbReference type="ARBA" id="ARBA00023015"/>
    </source>
</evidence>
<gene>
    <name evidence="5" type="ORF">EV643_107293</name>
</gene>
<keyword evidence="2 5" id="KW-0238">DNA-binding</keyword>
<feature type="domain" description="HTH marR-type" evidence="4">
    <location>
        <begin position="23"/>
        <end position="158"/>
    </location>
</feature>
<dbReference type="OrthoDB" id="5243957at2"/>
<organism evidence="5 6">
    <name type="scientific">Kribbella caucasensis</name>
    <dbReference type="NCBI Taxonomy" id="2512215"/>
    <lineage>
        <taxon>Bacteria</taxon>
        <taxon>Bacillati</taxon>
        <taxon>Actinomycetota</taxon>
        <taxon>Actinomycetes</taxon>
        <taxon>Propionibacteriales</taxon>
        <taxon>Kribbellaceae</taxon>
        <taxon>Kribbella</taxon>
    </lineage>
</organism>
<protein>
    <submittedName>
        <fullName evidence="5">DNA-binding MarR family transcriptional regulator</fullName>
    </submittedName>
</protein>
<dbReference type="InterPro" id="IPR000835">
    <property type="entry name" value="HTH_MarR-typ"/>
</dbReference>
<dbReference type="InterPro" id="IPR039422">
    <property type="entry name" value="MarR/SlyA-like"/>
</dbReference>
<dbReference type="PROSITE" id="PS01117">
    <property type="entry name" value="HTH_MARR_1"/>
    <property type="match status" value="1"/>
</dbReference>
<dbReference type="EMBL" id="SNWQ01000007">
    <property type="protein sequence ID" value="TDO48663.1"/>
    <property type="molecule type" value="Genomic_DNA"/>
</dbReference>
<dbReference type="PROSITE" id="PS50995">
    <property type="entry name" value="HTH_MARR_2"/>
    <property type="match status" value="1"/>
</dbReference>
<dbReference type="Gene3D" id="1.10.10.10">
    <property type="entry name" value="Winged helix-like DNA-binding domain superfamily/Winged helix DNA-binding domain"/>
    <property type="match status" value="1"/>
</dbReference>
<proteinExistence type="predicted"/>
<evidence type="ECO:0000313" key="6">
    <source>
        <dbReference type="Proteomes" id="UP000295388"/>
    </source>
</evidence>
<name>A0A4R6KIY5_9ACTN</name>
<dbReference type="GO" id="GO:0006950">
    <property type="term" value="P:response to stress"/>
    <property type="evidence" value="ECO:0007669"/>
    <property type="project" value="TreeGrafter"/>
</dbReference>
<dbReference type="PANTHER" id="PTHR33164:SF104">
    <property type="entry name" value="TRANSCRIPTIONAL REGULATORY PROTEIN"/>
    <property type="match status" value="1"/>
</dbReference>
<reference evidence="5 6" key="1">
    <citation type="submission" date="2019-03" db="EMBL/GenBank/DDBJ databases">
        <title>Genomic Encyclopedia of Type Strains, Phase III (KMG-III): the genomes of soil and plant-associated and newly described type strains.</title>
        <authorList>
            <person name="Whitman W."/>
        </authorList>
    </citation>
    <scope>NUCLEOTIDE SEQUENCE [LARGE SCALE GENOMIC DNA]</scope>
    <source>
        <strain evidence="5 6">VKM Ac-2527</strain>
    </source>
</reference>
<evidence type="ECO:0000256" key="3">
    <source>
        <dbReference type="ARBA" id="ARBA00023163"/>
    </source>
</evidence>
<dbReference type="Proteomes" id="UP000295388">
    <property type="component" value="Unassembled WGS sequence"/>
</dbReference>
<accession>A0A4R6KIY5</accession>
<keyword evidence="6" id="KW-1185">Reference proteome</keyword>
<evidence type="ECO:0000313" key="5">
    <source>
        <dbReference type="EMBL" id="TDO48663.1"/>
    </source>
</evidence>